<sequence length="65" mass="7813">MKQFTFNFFLIKLYPYDLSYLSFYTIFDLLTNIQSTGLSLFWFIVYNTVHLLCTQVIARKLCKLN</sequence>
<reference evidence="1" key="1">
    <citation type="journal article" date="2013" name="PLoS ONE">
        <title>Gene expression in gut symbiotic organ of stinkbug affected by extracellular bacterial symbiont.</title>
        <authorList>
            <person name="Futahashi R."/>
            <person name="Tanaka K."/>
            <person name="Tanahashi M."/>
            <person name="Nikoh N."/>
            <person name="Kikuchi Y."/>
            <person name="Lee B.L."/>
            <person name="Fukatsu T."/>
        </authorList>
    </citation>
    <scope>NUCLEOTIDE SEQUENCE</scope>
    <source>
        <tissue evidence="1">Midgut</tissue>
    </source>
</reference>
<dbReference type="AlphaFoldDB" id="R4WKQ0"/>
<dbReference type="EMBL" id="AK418190">
    <property type="protein sequence ID" value="BAN21405.1"/>
    <property type="molecule type" value="mRNA"/>
</dbReference>
<name>R4WKQ0_RIPPE</name>
<evidence type="ECO:0000313" key="1">
    <source>
        <dbReference type="EMBL" id="BAN21405.1"/>
    </source>
</evidence>
<organism evidence="1">
    <name type="scientific">Riptortus pedestris</name>
    <name type="common">Bean bug</name>
    <dbReference type="NCBI Taxonomy" id="329032"/>
    <lineage>
        <taxon>Eukaryota</taxon>
        <taxon>Metazoa</taxon>
        <taxon>Ecdysozoa</taxon>
        <taxon>Arthropoda</taxon>
        <taxon>Hexapoda</taxon>
        <taxon>Insecta</taxon>
        <taxon>Pterygota</taxon>
        <taxon>Neoptera</taxon>
        <taxon>Paraneoptera</taxon>
        <taxon>Hemiptera</taxon>
        <taxon>Heteroptera</taxon>
        <taxon>Panheteroptera</taxon>
        <taxon>Pentatomomorpha</taxon>
        <taxon>Coreoidea</taxon>
        <taxon>Alydidae</taxon>
        <taxon>Riptortus</taxon>
    </lineage>
</organism>
<protein>
    <submittedName>
        <fullName evidence="1">Unkown protein</fullName>
    </submittedName>
</protein>
<proteinExistence type="evidence at transcript level"/>
<accession>R4WKQ0</accession>